<keyword evidence="3" id="KW-1133">Transmembrane helix</keyword>
<keyword evidence="1" id="KW-0433">Leucine-rich repeat</keyword>
<keyword evidence="3" id="KW-0812">Transmembrane</keyword>
<protein>
    <recommendedName>
        <fullName evidence="6">LRRCT domain-containing protein</fullName>
    </recommendedName>
</protein>
<dbReference type="Ensembl" id="ENSLACT00000012634.1">
    <property type="protein sequence ID" value="ENSLACP00000012540.1"/>
    <property type="gene ID" value="ENSLACG00000011049.1"/>
</dbReference>
<evidence type="ECO:0000256" key="1">
    <source>
        <dbReference type="ARBA" id="ARBA00022614"/>
    </source>
</evidence>
<dbReference type="InterPro" id="IPR001611">
    <property type="entry name" value="Leu-rich_rpt"/>
</dbReference>
<dbReference type="SMART" id="SM00369">
    <property type="entry name" value="LRR_TYP"/>
    <property type="match status" value="6"/>
</dbReference>
<name>H3ASB9_LATCH</name>
<dbReference type="OMA" id="SQCGHEP"/>
<proteinExistence type="predicted"/>
<organism evidence="4 5">
    <name type="scientific">Latimeria chalumnae</name>
    <name type="common">Coelacanth</name>
    <dbReference type="NCBI Taxonomy" id="7897"/>
    <lineage>
        <taxon>Eukaryota</taxon>
        <taxon>Metazoa</taxon>
        <taxon>Chordata</taxon>
        <taxon>Craniata</taxon>
        <taxon>Vertebrata</taxon>
        <taxon>Euteleostomi</taxon>
        <taxon>Coelacanthiformes</taxon>
        <taxon>Coelacanthidae</taxon>
        <taxon>Latimeria</taxon>
    </lineage>
</organism>
<evidence type="ECO:0000313" key="4">
    <source>
        <dbReference type="Ensembl" id="ENSLACP00000012540.1"/>
    </source>
</evidence>
<dbReference type="Pfam" id="PF13855">
    <property type="entry name" value="LRR_8"/>
    <property type="match status" value="3"/>
</dbReference>
<reference evidence="4" key="2">
    <citation type="submission" date="2025-08" db="UniProtKB">
        <authorList>
            <consortium name="Ensembl"/>
        </authorList>
    </citation>
    <scope>IDENTIFICATION</scope>
</reference>
<evidence type="ECO:0008006" key="6">
    <source>
        <dbReference type="Google" id="ProtNLM"/>
    </source>
</evidence>
<dbReference type="HOGENOM" id="CLU_041090_0_0_1"/>
<dbReference type="EMBL" id="AFYH01140054">
    <property type="status" value="NOT_ANNOTATED_CDS"/>
    <property type="molecule type" value="Genomic_DNA"/>
</dbReference>
<dbReference type="AlphaFoldDB" id="H3ASB9"/>
<dbReference type="GeneTree" id="ENSGT00940000161095"/>
<keyword evidence="3" id="KW-0472">Membrane</keyword>
<dbReference type="InterPro" id="IPR050541">
    <property type="entry name" value="LRR_TM_domain-containing"/>
</dbReference>
<dbReference type="PANTHER" id="PTHR24369:SF161">
    <property type="entry name" value="LEUCINE-RICH REPEAT-CONTAINING PROTEIN 53"/>
    <property type="match status" value="1"/>
</dbReference>
<dbReference type="STRING" id="7897.ENSLACP00000012540"/>
<dbReference type="PROSITE" id="PS51450">
    <property type="entry name" value="LRR"/>
    <property type="match status" value="1"/>
</dbReference>
<reference evidence="5" key="1">
    <citation type="submission" date="2011-08" db="EMBL/GenBank/DDBJ databases">
        <title>The draft genome of Latimeria chalumnae.</title>
        <authorList>
            <person name="Di Palma F."/>
            <person name="Alfoldi J."/>
            <person name="Johnson J."/>
            <person name="Berlin A."/>
            <person name="Gnerre S."/>
            <person name="Jaffe D."/>
            <person name="MacCallum I."/>
            <person name="Young S."/>
            <person name="Walker B.J."/>
            <person name="Lander E."/>
            <person name="Lindblad-Toh K."/>
        </authorList>
    </citation>
    <scope>NUCLEOTIDE SEQUENCE [LARGE SCALE GENOMIC DNA]</scope>
    <source>
        <strain evidence="5">Wild caught</strain>
    </source>
</reference>
<accession>H3ASB9</accession>
<dbReference type="eggNOG" id="KOG0619">
    <property type="taxonomic scope" value="Eukaryota"/>
</dbReference>
<dbReference type="InterPro" id="IPR032675">
    <property type="entry name" value="LRR_dom_sf"/>
</dbReference>
<dbReference type="GO" id="GO:0005886">
    <property type="term" value="C:plasma membrane"/>
    <property type="evidence" value="ECO:0007669"/>
    <property type="project" value="TreeGrafter"/>
</dbReference>
<reference evidence="4" key="3">
    <citation type="submission" date="2025-09" db="UniProtKB">
        <authorList>
            <consortium name="Ensembl"/>
        </authorList>
    </citation>
    <scope>IDENTIFICATION</scope>
</reference>
<dbReference type="SUPFAM" id="SSF52058">
    <property type="entry name" value="L domain-like"/>
    <property type="match status" value="1"/>
</dbReference>
<evidence type="ECO:0000313" key="5">
    <source>
        <dbReference type="Proteomes" id="UP000008672"/>
    </source>
</evidence>
<dbReference type="Gene3D" id="3.80.10.10">
    <property type="entry name" value="Ribonuclease Inhibitor"/>
    <property type="match status" value="2"/>
</dbReference>
<dbReference type="InParanoid" id="H3ASB9"/>
<keyword evidence="2" id="KW-0677">Repeat</keyword>
<feature type="transmembrane region" description="Helical" evidence="3">
    <location>
        <begin position="280"/>
        <end position="304"/>
    </location>
</feature>
<sequence length="418" mass="46906">LMASCPASCVVCFEETTICQGLTYILAVPETTKVLILTDGVITNLDKTNLSFLFNVTLLGLSNNGILDIKGEAFHGLTNLKTLLLDQNNISSSVITDTTFIKLYNLEVLALQSNALIWINGTWFKDMKKLISLLLEGNEITRLEGNTFKTANLQNLKTLDLSKNFINYIDKEAFVGLPHLQELDLSRNSLSVTPDAFSYLTQLTILNLNLNHWNCTCDLRELSSFLRNYSNSPYKVLKNVNNLKSVQSVLQLTDRNCTSSPQNTATVQGNTNYMHYVRDVVLTAVFCFIGAVCLTVTVVALLYWKFQQSEEDGDTTETCSQGTGDKITSKHHLKSNCITKGKSNCKFTEENEVKVMSIVGHVNEVPLLQQNRNQKAFPKVYKTKGRSKSLRSIQKENENDLKPKYFMCLNCQLPHSIP</sequence>
<keyword evidence="5" id="KW-1185">Reference proteome</keyword>
<dbReference type="PANTHER" id="PTHR24369">
    <property type="entry name" value="ANTIGEN BSP, PUTATIVE-RELATED"/>
    <property type="match status" value="1"/>
</dbReference>
<evidence type="ECO:0000256" key="3">
    <source>
        <dbReference type="SAM" id="Phobius"/>
    </source>
</evidence>
<dbReference type="Proteomes" id="UP000008672">
    <property type="component" value="Unassembled WGS sequence"/>
</dbReference>
<dbReference type="InterPro" id="IPR003591">
    <property type="entry name" value="Leu-rich_rpt_typical-subtyp"/>
</dbReference>
<evidence type="ECO:0000256" key="2">
    <source>
        <dbReference type="ARBA" id="ARBA00022737"/>
    </source>
</evidence>